<sequence>MKRNKIVYLFIIVFLLPASGFARKKKKDSKEDGKTESRYEQLFKDKARETKRGLITLHKMEGKIYFEIPTAVMGREMLLGSTIAASTDNLLGGVGERTHTPLRVVFTLKDSNKVSLGEIQTVYTTTDDNLRERMRRGNLPAVIKNFEVQAWSPDSTGVVIDMTDFLVSDNEMLPPFFPWSPVVSMTEGRLDKNFIQEGSQVLEIKAFEDNVSVQSRLAYRVTAETFMGTYCKNKPITNVLTRNFILLPEDAARPRYADPRIGVFFDGKYDIGHPRKNIDVFYHANRWRLEPKDEEAYRRGELVEPVKPIVFYVDDAFPASWLPYIRQGVLTWNEAFERIGFKNVMQVRDFPSDDPDFDPENLKYSCIRYSPSVVANAMGPSWTDPRTGEIINASVYVYHNLVAMVQDWRFLHTAPADPSVRKVKLDEETFGDCMRYVIAHEVGHCLGLMHNMSASAAIPTDSLRSPSFTRKYGTTHSIMDYARNNYVAQPGDAERGVRMTPPNLGLYDYYVIEWLYKPLLDIPAAKDEIPVLDRFISERSGDPVYRYGKQQFWNVLDPSSIEEDLGDDPVKSATYGVKNLKYLLANLNTWVAHEDKDYKFRTNMLNEARFQFFRYCVHVLRNIGGFYFNEIYEGDELPAYSVVSRERQKEALRFLLEQMKDVAWLDNVPGLPPGRDVGAEIQEEMMRGLLRAGPVVAINEKLTTDSKPFTRDEYMNDIYAFVMAPTMQNKVLTKSERSFLQEFVNSLIEETGVNRKDMGAEPFRFRSGVSVCVPESIKAKSRERYGVLGHDVLGVFSNAEYLPINAAGEVSGFGEVNLWYRPYPSEPACFKMLQRVYTLVKSKQNTGSAEMQRYYKLMARQIGNILDN</sequence>
<keyword evidence="4" id="KW-0482">Metalloprotease</keyword>
<gene>
    <name evidence="4" type="ORF">H8S64_07305</name>
</gene>
<keyword evidence="4" id="KW-0645">Protease</keyword>
<proteinExistence type="predicted"/>
<keyword evidence="4" id="KW-0378">Hydrolase</keyword>
<organism evidence="4 5">
    <name type="scientific">Butyricimonas hominis</name>
    <dbReference type="NCBI Taxonomy" id="2763032"/>
    <lineage>
        <taxon>Bacteria</taxon>
        <taxon>Pseudomonadati</taxon>
        <taxon>Bacteroidota</taxon>
        <taxon>Bacteroidia</taxon>
        <taxon>Bacteroidales</taxon>
        <taxon>Odoribacteraceae</taxon>
        <taxon>Butyricimonas</taxon>
    </lineage>
</organism>
<dbReference type="InterPro" id="IPR032534">
    <property type="entry name" value="EcxA_zinc-bd"/>
</dbReference>
<dbReference type="RefSeq" id="WP_186975560.1">
    <property type="nucleotide sequence ID" value="NZ_JACOOH010000003.1"/>
</dbReference>
<accession>A0ABR7CZ64</accession>
<dbReference type="SUPFAM" id="SSF55486">
    <property type="entry name" value="Metalloproteases ('zincins'), catalytic domain"/>
    <property type="match status" value="1"/>
</dbReference>
<dbReference type="PANTHER" id="PTHR38478">
    <property type="entry name" value="PEPTIDASE M1A AND M12B"/>
    <property type="match status" value="1"/>
</dbReference>
<dbReference type="PANTHER" id="PTHR38478:SF1">
    <property type="entry name" value="ZINC DEPENDENT METALLOPROTEASE DOMAIN LIPOPROTEIN"/>
    <property type="match status" value="1"/>
</dbReference>
<evidence type="ECO:0000313" key="5">
    <source>
        <dbReference type="Proteomes" id="UP000646484"/>
    </source>
</evidence>
<dbReference type="Proteomes" id="UP000646484">
    <property type="component" value="Unassembled WGS sequence"/>
</dbReference>
<reference evidence="4 5" key="1">
    <citation type="submission" date="2020-08" db="EMBL/GenBank/DDBJ databases">
        <title>Genome public.</title>
        <authorList>
            <person name="Liu C."/>
            <person name="Sun Q."/>
        </authorList>
    </citation>
    <scope>NUCLEOTIDE SEQUENCE [LARGE SCALE GENOMIC DNA]</scope>
    <source>
        <strain evidence="4 5">NSJ-56</strain>
    </source>
</reference>
<dbReference type="Gene3D" id="3.40.390.10">
    <property type="entry name" value="Collagenase (Catalytic Domain)"/>
    <property type="match status" value="1"/>
</dbReference>
<comment type="caution">
    <text evidence="4">The sequence shown here is derived from an EMBL/GenBank/DDBJ whole genome shotgun (WGS) entry which is preliminary data.</text>
</comment>
<evidence type="ECO:0000313" key="4">
    <source>
        <dbReference type="EMBL" id="MBC5620899.1"/>
    </source>
</evidence>
<dbReference type="InterPro" id="IPR033413">
    <property type="entry name" value="DUF5117"/>
</dbReference>
<dbReference type="GO" id="GO:0008237">
    <property type="term" value="F:metallopeptidase activity"/>
    <property type="evidence" value="ECO:0007669"/>
    <property type="project" value="UniProtKB-KW"/>
</dbReference>
<dbReference type="Pfam" id="PF17148">
    <property type="entry name" value="DUF5117"/>
    <property type="match status" value="1"/>
</dbReference>
<dbReference type="CDD" id="cd04276">
    <property type="entry name" value="ZnMc_MMP_like_2"/>
    <property type="match status" value="1"/>
</dbReference>
<keyword evidence="5" id="KW-1185">Reference proteome</keyword>
<dbReference type="InterPro" id="IPR024079">
    <property type="entry name" value="MetalloPept_cat_dom_sf"/>
</dbReference>
<dbReference type="EMBL" id="JACOOH010000003">
    <property type="protein sequence ID" value="MBC5620899.1"/>
    <property type="molecule type" value="Genomic_DNA"/>
</dbReference>
<evidence type="ECO:0000259" key="3">
    <source>
        <dbReference type="Pfam" id="PF17162"/>
    </source>
</evidence>
<evidence type="ECO:0000259" key="1">
    <source>
        <dbReference type="Pfam" id="PF16313"/>
    </source>
</evidence>
<evidence type="ECO:0000259" key="2">
    <source>
        <dbReference type="Pfam" id="PF17148"/>
    </source>
</evidence>
<name>A0ABR7CZ64_9BACT</name>
<feature type="domain" description="DUF5117" evidence="2">
    <location>
        <begin position="104"/>
        <end position="292"/>
    </location>
</feature>
<feature type="domain" description="EcxA zinc-binding" evidence="1">
    <location>
        <begin position="424"/>
        <end position="727"/>
    </location>
</feature>
<dbReference type="Pfam" id="PF16313">
    <property type="entry name" value="DUF4953"/>
    <property type="match status" value="1"/>
</dbReference>
<dbReference type="Pfam" id="PF17162">
    <property type="entry name" value="DUF5118"/>
    <property type="match status" value="1"/>
</dbReference>
<dbReference type="InterPro" id="IPR034032">
    <property type="entry name" value="Zn_MMP-like_bac"/>
</dbReference>
<protein>
    <submittedName>
        <fullName evidence="4">Zinc-dependent metalloprotease</fullName>
    </submittedName>
</protein>
<feature type="domain" description="DUF5118" evidence="3">
    <location>
        <begin position="37"/>
        <end position="85"/>
    </location>
</feature>
<dbReference type="InterPro" id="IPR033428">
    <property type="entry name" value="DUF5118"/>
</dbReference>